<feature type="region of interest" description="Disordered" evidence="1">
    <location>
        <begin position="1"/>
        <end position="49"/>
    </location>
</feature>
<gene>
    <name evidence="3" type="ORF">DSM5745_09117</name>
</gene>
<sequence>MSGREGKAVEFGKEFHDEGKESQPHPHVETSTGGKVEVPTGDPQAKSDVEKLAEGFLDPEDDVGTAERSLSYEVRPFPTNASLKALELNIKDGELGVDITANGFWPSVDGMHATGRKGTGPFSLMHKVKVITPAEAAFYTSGNSAKIKREEIVIIDLRRKEDSATDETTGRVRGAKNWPLVDSSAERDNWYTNFDMQESAKTTVSRQKEVDVQNNWQALYNDHNSVVYQVAADPNVKHVVFHCYQSRNRTPAIARGYWQFMRKQGGRDEATAQKVYVMAGGYQAYTGWVTNAKYFVGRENWE</sequence>
<dbReference type="PROSITE" id="PS50206">
    <property type="entry name" value="RHODANESE_3"/>
    <property type="match status" value="1"/>
</dbReference>
<evidence type="ECO:0000313" key="4">
    <source>
        <dbReference type="Proteomes" id="UP000256690"/>
    </source>
</evidence>
<dbReference type="GeneID" id="38119487"/>
<reference evidence="3 4" key="1">
    <citation type="journal article" date="2018" name="IMA Fungus">
        <title>IMA Genome-F 9: Draft genome sequence of Annulohypoxylon stygium, Aspergillus mulundensis, Berkeleyomyces basicola (syn. Thielaviopsis basicola), Ceratocystis smalleyi, two Cercospora beticola strains, Coleophoma cylindrospora, Fusarium fracticaudum, Phialophora cf. hyalina, and Morchella septimelata.</title>
        <authorList>
            <person name="Wingfield B.D."/>
            <person name="Bills G.F."/>
            <person name="Dong Y."/>
            <person name="Huang W."/>
            <person name="Nel W.J."/>
            <person name="Swalarsk-Parry B.S."/>
            <person name="Vaghefi N."/>
            <person name="Wilken P.M."/>
            <person name="An Z."/>
            <person name="de Beer Z.W."/>
            <person name="De Vos L."/>
            <person name="Chen L."/>
            <person name="Duong T.A."/>
            <person name="Gao Y."/>
            <person name="Hammerbacher A."/>
            <person name="Kikkert J.R."/>
            <person name="Li Y."/>
            <person name="Li H."/>
            <person name="Li K."/>
            <person name="Li Q."/>
            <person name="Liu X."/>
            <person name="Ma X."/>
            <person name="Naidoo K."/>
            <person name="Pethybridge S.J."/>
            <person name="Sun J."/>
            <person name="Steenkamp E.T."/>
            <person name="van der Nest M.A."/>
            <person name="van Wyk S."/>
            <person name="Wingfield M.J."/>
            <person name="Xiong C."/>
            <person name="Yue Q."/>
            <person name="Zhang X."/>
        </authorList>
    </citation>
    <scope>NUCLEOTIDE SEQUENCE [LARGE SCALE GENOMIC DNA]</scope>
    <source>
        <strain evidence="3 4">DSM 5745</strain>
    </source>
</reference>
<evidence type="ECO:0000259" key="2">
    <source>
        <dbReference type="PROSITE" id="PS50206"/>
    </source>
</evidence>
<comment type="caution">
    <text evidence="3">The sequence shown here is derived from an EMBL/GenBank/DDBJ whole genome shotgun (WGS) entry which is preliminary data.</text>
</comment>
<dbReference type="EMBL" id="PVWQ01000012">
    <property type="protein sequence ID" value="RDW67251.1"/>
    <property type="molecule type" value="Genomic_DNA"/>
</dbReference>
<accession>A0A3D8R016</accession>
<dbReference type="RefSeq" id="XP_026600219.1">
    <property type="nucleotide sequence ID" value="XM_026751133.1"/>
</dbReference>
<evidence type="ECO:0000313" key="3">
    <source>
        <dbReference type="EMBL" id="RDW67251.1"/>
    </source>
</evidence>
<feature type="compositionally biased region" description="Basic and acidic residues" evidence="1">
    <location>
        <begin position="1"/>
        <end position="28"/>
    </location>
</feature>
<dbReference type="InterPro" id="IPR036873">
    <property type="entry name" value="Rhodanese-like_dom_sf"/>
</dbReference>
<dbReference type="SUPFAM" id="SSF52821">
    <property type="entry name" value="Rhodanese/Cell cycle control phosphatase"/>
    <property type="match status" value="1"/>
</dbReference>
<dbReference type="AlphaFoldDB" id="A0A3D8R016"/>
<protein>
    <recommendedName>
        <fullName evidence="2">Rhodanese domain-containing protein</fullName>
    </recommendedName>
</protein>
<keyword evidence="4" id="KW-1185">Reference proteome</keyword>
<dbReference type="InterPro" id="IPR001763">
    <property type="entry name" value="Rhodanese-like_dom"/>
</dbReference>
<evidence type="ECO:0000256" key="1">
    <source>
        <dbReference type="SAM" id="MobiDB-lite"/>
    </source>
</evidence>
<dbReference type="Gene3D" id="3.40.250.10">
    <property type="entry name" value="Rhodanese-like domain"/>
    <property type="match status" value="1"/>
</dbReference>
<dbReference type="Proteomes" id="UP000256690">
    <property type="component" value="Unassembled WGS sequence"/>
</dbReference>
<proteinExistence type="predicted"/>
<name>A0A3D8R016_9EURO</name>
<feature type="domain" description="Rhodanese" evidence="2">
    <location>
        <begin position="148"/>
        <end position="291"/>
    </location>
</feature>
<organism evidence="3 4">
    <name type="scientific">Aspergillus mulundensis</name>
    <dbReference type="NCBI Taxonomy" id="1810919"/>
    <lineage>
        <taxon>Eukaryota</taxon>
        <taxon>Fungi</taxon>
        <taxon>Dikarya</taxon>
        <taxon>Ascomycota</taxon>
        <taxon>Pezizomycotina</taxon>
        <taxon>Eurotiomycetes</taxon>
        <taxon>Eurotiomycetidae</taxon>
        <taxon>Eurotiales</taxon>
        <taxon>Aspergillaceae</taxon>
        <taxon>Aspergillus</taxon>
        <taxon>Aspergillus subgen. Nidulantes</taxon>
    </lineage>
</organism>